<keyword evidence="4 8" id="KW-0297">G-protein coupled receptor</keyword>
<dbReference type="STRING" id="46731.A0A3M6TVU5"/>
<evidence type="ECO:0000313" key="11">
    <source>
        <dbReference type="EMBL" id="RMX45522.1"/>
    </source>
</evidence>
<keyword evidence="3 9" id="KW-1133">Transmembrane helix</keyword>
<keyword evidence="2 8" id="KW-0812">Transmembrane</keyword>
<evidence type="ECO:0000256" key="9">
    <source>
        <dbReference type="SAM" id="Phobius"/>
    </source>
</evidence>
<dbReference type="GO" id="GO:0016020">
    <property type="term" value="C:membrane"/>
    <property type="evidence" value="ECO:0007669"/>
    <property type="project" value="UniProtKB-SubCell"/>
</dbReference>
<dbReference type="SUPFAM" id="SSF81321">
    <property type="entry name" value="Family A G protein-coupled receptor-like"/>
    <property type="match status" value="1"/>
</dbReference>
<comment type="caution">
    <text evidence="11">The sequence shown here is derived from an EMBL/GenBank/DDBJ whole genome shotgun (WGS) entry which is preliminary data.</text>
</comment>
<feature type="transmembrane region" description="Helical" evidence="9">
    <location>
        <begin position="36"/>
        <end position="57"/>
    </location>
</feature>
<dbReference type="GO" id="GO:0004930">
    <property type="term" value="F:G protein-coupled receptor activity"/>
    <property type="evidence" value="ECO:0007669"/>
    <property type="project" value="UniProtKB-KW"/>
</dbReference>
<accession>A0A3M6TVU5</accession>
<proteinExistence type="inferred from homology"/>
<evidence type="ECO:0000256" key="6">
    <source>
        <dbReference type="ARBA" id="ARBA00023170"/>
    </source>
</evidence>
<protein>
    <recommendedName>
        <fullName evidence="10">G-protein coupled receptors family 1 profile domain-containing protein</fullName>
    </recommendedName>
</protein>
<keyword evidence="7 8" id="KW-0807">Transducer</keyword>
<dbReference type="FunFam" id="1.20.1070.10:FF:000291">
    <property type="entry name" value="Predicted protein"/>
    <property type="match status" value="1"/>
</dbReference>
<feature type="transmembrane region" description="Helical" evidence="9">
    <location>
        <begin position="379"/>
        <end position="398"/>
    </location>
</feature>
<comment type="subcellular location">
    <subcellularLocation>
        <location evidence="1">Membrane</location>
        <topology evidence="1">Multi-pass membrane protein</topology>
    </subcellularLocation>
</comment>
<dbReference type="OrthoDB" id="9445642at2759"/>
<evidence type="ECO:0000256" key="5">
    <source>
        <dbReference type="ARBA" id="ARBA00023136"/>
    </source>
</evidence>
<dbReference type="InterPro" id="IPR017452">
    <property type="entry name" value="GPCR_Rhodpsn_7TM"/>
</dbReference>
<feature type="transmembrane region" description="Helical" evidence="9">
    <location>
        <begin position="260"/>
        <end position="286"/>
    </location>
</feature>
<reference evidence="11 12" key="1">
    <citation type="journal article" date="2018" name="Sci. Rep.">
        <title>Comparative analysis of the Pocillopora damicornis genome highlights role of immune system in coral evolution.</title>
        <authorList>
            <person name="Cunning R."/>
            <person name="Bay R.A."/>
            <person name="Gillette P."/>
            <person name="Baker A.C."/>
            <person name="Traylor-Knowles N."/>
        </authorList>
    </citation>
    <scope>NUCLEOTIDE SEQUENCE [LARGE SCALE GENOMIC DNA]</scope>
    <source>
        <strain evidence="11">RSMAS</strain>
        <tissue evidence="11">Whole animal</tissue>
    </source>
</reference>
<name>A0A3M6TVU5_POCDA</name>
<keyword evidence="12" id="KW-1185">Reference proteome</keyword>
<gene>
    <name evidence="11" type="ORF">pdam_00008454</name>
</gene>
<evidence type="ECO:0000256" key="3">
    <source>
        <dbReference type="ARBA" id="ARBA00022989"/>
    </source>
</evidence>
<dbReference type="AlphaFoldDB" id="A0A3M6TVU5"/>
<dbReference type="Proteomes" id="UP000275408">
    <property type="component" value="Unassembled WGS sequence"/>
</dbReference>
<evidence type="ECO:0000256" key="4">
    <source>
        <dbReference type="ARBA" id="ARBA00023040"/>
    </source>
</evidence>
<evidence type="ECO:0000256" key="8">
    <source>
        <dbReference type="RuleBase" id="RU000688"/>
    </source>
</evidence>
<dbReference type="SMART" id="SM01381">
    <property type="entry name" value="7TM_GPCR_Srsx"/>
    <property type="match status" value="1"/>
</dbReference>
<dbReference type="PANTHER" id="PTHR24243:SF208">
    <property type="entry name" value="PYROKININ-1 RECEPTOR"/>
    <property type="match status" value="1"/>
</dbReference>
<sequence length="432" mass="48883">MNNSLLENSTFANATEASKCIPFRKEDSISVKATKAACYIVLMLLSFFGNAAVIAIVAKTRQMRTTTNYLIANMAVSDLLLSAFAVPREMTELFIGFQGWLFHGLFGAVLCKTVYFFQDISTAVSIQSIVVITLDRYVGLVSPFRKPFIAPRRRKVVIVSIWLIAMSLHGIYLYIYRVQRVNGANVCIFSFEPAFDNLQGLRVNFIILSLLLIVIPLGILIVLYSLIFKALEKRKSFWRKCSSSLLKSRQKENTQVIKKILAIICLFMICILPIDIVGFLFLFAWHEGIPCGMDNLSFAVKFIFYSNASLNPCVYFILNERYRQGLRNLFKGHKWFAQERQKKMIIASLENPSFSNPTEASECIPFSKEDSVSVTAIKAARYTVLISLLFLGNAAIIVAKNRHVWNTTNYLIRNMAVPDLLLSALAVPRELR</sequence>
<dbReference type="Gene3D" id="1.20.1070.10">
    <property type="entry name" value="Rhodopsin 7-helix transmembrane proteins"/>
    <property type="match status" value="2"/>
</dbReference>
<dbReference type="PROSITE" id="PS00237">
    <property type="entry name" value="G_PROTEIN_RECEP_F1_1"/>
    <property type="match status" value="1"/>
</dbReference>
<feature type="transmembrane region" description="Helical" evidence="9">
    <location>
        <begin position="298"/>
        <end position="318"/>
    </location>
</feature>
<evidence type="ECO:0000256" key="1">
    <source>
        <dbReference type="ARBA" id="ARBA00004141"/>
    </source>
</evidence>
<dbReference type="InterPro" id="IPR000276">
    <property type="entry name" value="GPCR_Rhodpsn"/>
</dbReference>
<keyword evidence="5 9" id="KW-0472">Membrane</keyword>
<evidence type="ECO:0000256" key="7">
    <source>
        <dbReference type="ARBA" id="ARBA00023224"/>
    </source>
</evidence>
<dbReference type="EMBL" id="RCHS01002817">
    <property type="protein sequence ID" value="RMX45522.1"/>
    <property type="molecule type" value="Genomic_DNA"/>
</dbReference>
<dbReference type="PROSITE" id="PS50262">
    <property type="entry name" value="G_PROTEIN_RECEP_F1_2"/>
    <property type="match status" value="1"/>
</dbReference>
<dbReference type="PANTHER" id="PTHR24243">
    <property type="entry name" value="G-PROTEIN COUPLED RECEPTOR"/>
    <property type="match status" value="1"/>
</dbReference>
<keyword evidence="6 8" id="KW-0675">Receptor</keyword>
<evidence type="ECO:0000256" key="2">
    <source>
        <dbReference type="ARBA" id="ARBA00022692"/>
    </source>
</evidence>
<feature type="domain" description="G-protein coupled receptors family 1 profile" evidence="10">
    <location>
        <begin position="49"/>
        <end position="315"/>
    </location>
</feature>
<organism evidence="11 12">
    <name type="scientific">Pocillopora damicornis</name>
    <name type="common">Cauliflower coral</name>
    <name type="synonym">Millepora damicornis</name>
    <dbReference type="NCBI Taxonomy" id="46731"/>
    <lineage>
        <taxon>Eukaryota</taxon>
        <taxon>Metazoa</taxon>
        <taxon>Cnidaria</taxon>
        <taxon>Anthozoa</taxon>
        <taxon>Hexacorallia</taxon>
        <taxon>Scleractinia</taxon>
        <taxon>Astrocoeniina</taxon>
        <taxon>Pocilloporidae</taxon>
        <taxon>Pocillopora</taxon>
    </lineage>
</organism>
<dbReference type="PRINTS" id="PR00237">
    <property type="entry name" value="GPCRRHODOPSN"/>
</dbReference>
<evidence type="ECO:0000259" key="10">
    <source>
        <dbReference type="PROSITE" id="PS50262"/>
    </source>
</evidence>
<evidence type="ECO:0000313" key="12">
    <source>
        <dbReference type="Proteomes" id="UP000275408"/>
    </source>
</evidence>
<dbReference type="Pfam" id="PF00001">
    <property type="entry name" value="7tm_1"/>
    <property type="match status" value="1"/>
</dbReference>
<comment type="similarity">
    <text evidence="8">Belongs to the G-protein coupled receptor 1 family.</text>
</comment>
<dbReference type="CDD" id="cd00637">
    <property type="entry name" value="7tm_classA_rhodopsin-like"/>
    <property type="match status" value="1"/>
</dbReference>
<feature type="transmembrane region" description="Helical" evidence="9">
    <location>
        <begin position="156"/>
        <end position="175"/>
    </location>
</feature>
<feature type="transmembrane region" description="Helical" evidence="9">
    <location>
        <begin position="205"/>
        <end position="227"/>
    </location>
</feature>